<evidence type="ECO:0000313" key="7">
    <source>
        <dbReference type="EMBL" id="ODV85479.1"/>
    </source>
</evidence>
<proteinExistence type="inferred from homology"/>
<dbReference type="PROSITE" id="PS50294">
    <property type="entry name" value="WD_REPEATS_REGION"/>
    <property type="match status" value="1"/>
</dbReference>
<comment type="similarity">
    <text evidence="2">Belongs to the WD repeat SWD2 family.</text>
</comment>
<dbReference type="InterPro" id="IPR001680">
    <property type="entry name" value="WD40_rpt"/>
</dbReference>
<keyword evidence="5" id="KW-0539">Nucleus</keyword>
<evidence type="ECO:0000313" key="8">
    <source>
        <dbReference type="Proteomes" id="UP000094801"/>
    </source>
</evidence>
<dbReference type="PROSITE" id="PS50082">
    <property type="entry name" value="WD_REPEATS_2"/>
    <property type="match status" value="2"/>
</dbReference>
<keyword evidence="4" id="KW-0677">Repeat</keyword>
<accession>A0A1E4T149</accession>
<dbReference type="InterPro" id="IPR015943">
    <property type="entry name" value="WD40/YVTN_repeat-like_dom_sf"/>
</dbReference>
<reference evidence="8" key="1">
    <citation type="submission" date="2016-04" db="EMBL/GenBank/DDBJ databases">
        <title>Comparative genomics of biotechnologically important yeasts.</title>
        <authorList>
            <consortium name="DOE Joint Genome Institute"/>
            <person name="Riley R."/>
            <person name="Haridas S."/>
            <person name="Wolfe K.H."/>
            <person name="Lopes M.R."/>
            <person name="Hittinger C.T."/>
            <person name="Goker M."/>
            <person name="Salamov A."/>
            <person name="Wisecaver J."/>
            <person name="Long T.M."/>
            <person name="Aerts A.L."/>
            <person name="Barry K."/>
            <person name="Choi C."/>
            <person name="Clum A."/>
            <person name="Coughlan A.Y."/>
            <person name="Deshpande S."/>
            <person name="Douglass A.P."/>
            <person name="Hanson S.J."/>
            <person name="Klenk H.-P."/>
            <person name="Labutti K."/>
            <person name="Lapidus A."/>
            <person name="Lindquist E."/>
            <person name="Lipzen A."/>
            <person name="Meier-Kolthoff J.P."/>
            <person name="Ohm R.A."/>
            <person name="Otillar R.P."/>
            <person name="Pangilinan J."/>
            <person name="Peng Y."/>
            <person name="Rokas A."/>
            <person name="Rosa C.A."/>
            <person name="Scheuner C."/>
            <person name="Sibirny A.A."/>
            <person name="Slot J.C."/>
            <person name="Stielow J.B."/>
            <person name="Sun H."/>
            <person name="Kurtzman C.P."/>
            <person name="Blackwell M."/>
            <person name="Grigoriev I.V."/>
            <person name="Jeffries T.W."/>
        </authorList>
    </citation>
    <scope>NUCLEOTIDE SEQUENCE [LARGE SCALE GENOMIC DNA]</scope>
    <source>
        <strain evidence="8">NRRL YB-2248</strain>
    </source>
</reference>
<dbReference type="SUPFAM" id="SSF50978">
    <property type="entry name" value="WD40 repeat-like"/>
    <property type="match status" value="1"/>
</dbReference>
<feature type="repeat" description="WD" evidence="6">
    <location>
        <begin position="107"/>
        <end position="149"/>
    </location>
</feature>
<dbReference type="PROSITE" id="PS00678">
    <property type="entry name" value="WD_REPEATS_1"/>
    <property type="match status" value="1"/>
</dbReference>
<evidence type="ECO:0000256" key="4">
    <source>
        <dbReference type="ARBA" id="ARBA00022737"/>
    </source>
</evidence>
<organism evidence="7 8">
    <name type="scientific">[Candida] arabinofermentans NRRL YB-2248</name>
    <dbReference type="NCBI Taxonomy" id="983967"/>
    <lineage>
        <taxon>Eukaryota</taxon>
        <taxon>Fungi</taxon>
        <taxon>Dikarya</taxon>
        <taxon>Ascomycota</taxon>
        <taxon>Saccharomycotina</taxon>
        <taxon>Pichiomycetes</taxon>
        <taxon>Pichiales</taxon>
        <taxon>Pichiaceae</taxon>
        <taxon>Ogataea</taxon>
        <taxon>Ogataea/Candida clade</taxon>
    </lineage>
</organism>
<dbReference type="SMART" id="SM00320">
    <property type="entry name" value="WD40"/>
    <property type="match status" value="4"/>
</dbReference>
<dbReference type="PANTHER" id="PTHR19861:SF0">
    <property type="entry name" value="WD REPEAT-CONTAINING PROTEIN 82"/>
    <property type="match status" value="1"/>
</dbReference>
<dbReference type="OrthoDB" id="3992228at2759"/>
<dbReference type="AlphaFoldDB" id="A0A1E4T149"/>
<dbReference type="GO" id="GO:0003682">
    <property type="term" value="F:chromatin binding"/>
    <property type="evidence" value="ECO:0007669"/>
    <property type="project" value="TreeGrafter"/>
</dbReference>
<keyword evidence="8" id="KW-1185">Reference proteome</keyword>
<evidence type="ECO:0000256" key="6">
    <source>
        <dbReference type="PROSITE-ProRule" id="PRU00221"/>
    </source>
</evidence>
<name>A0A1E4T149_9ASCO</name>
<feature type="repeat" description="WD" evidence="6">
    <location>
        <begin position="28"/>
        <end position="62"/>
    </location>
</feature>
<comment type="subcellular location">
    <subcellularLocation>
        <location evidence="1">Nucleus</location>
    </subcellularLocation>
</comment>
<dbReference type="GO" id="GO:0016070">
    <property type="term" value="P:RNA metabolic process"/>
    <property type="evidence" value="ECO:0007669"/>
    <property type="project" value="UniProtKB-ARBA"/>
</dbReference>
<dbReference type="Gene3D" id="2.130.10.10">
    <property type="entry name" value="YVTN repeat-like/Quinoprotein amine dehydrogenase"/>
    <property type="match status" value="2"/>
</dbReference>
<dbReference type="PANTHER" id="PTHR19861">
    <property type="entry name" value="WD40 REPEAT PROTEIN SWD2"/>
    <property type="match status" value="1"/>
</dbReference>
<sequence>MSLDITESLIGSFRPSKLLANHKAGAPITSLDYDYTGQYLISTGVDESIQLYDVTRGKHLKSTYSKKYGCHLARFTYRDRNCVFASTKENDIIRYLNLSDNSFIRYFKGHEGQVTGLEMAYGGDSFVSCSGVDGTVRLWDVRSSNCQSRLCLQESNGQGGLVIGLDGYSCVVAVFEMNSKVLRLQSLENLNDASIVSRDLSEILGKNGKISKIEFLNNGKYILLTGAGGGSHYLVDAYKLSLIARLNKQTTFVAREYPDTGNLTVSPDCRFVIGGNGDGSLLIWDLGMLEKIGSGSGAVDLTPIKKLDNDTGTLPRMVSFNPKFGMLSTADTELCLWLPST</sequence>
<dbReference type="EMBL" id="KV453852">
    <property type="protein sequence ID" value="ODV85479.1"/>
    <property type="molecule type" value="Genomic_DNA"/>
</dbReference>
<dbReference type="InterPro" id="IPR036322">
    <property type="entry name" value="WD40_repeat_dom_sf"/>
</dbReference>
<evidence type="ECO:0000256" key="1">
    <source>
        <dbReference type="ARBA" id="ARBA00004123"/>
    </source>
</evidence>
<gene>
    <name evidence="7" type="ORF">CANARDRAFT_28271</name>
</gene>
<dbReference type="GO" id="GO:0048188">
    <property type="term" value="C:Set1C/COMPASS complex"/>
    <property type="evidence" value="ECO:0007669"/>
    <property type="project" value="TreeGrafter"/>
</dbReference>
<dbReference type="Pfam" id="PF00400">
    <property type="entry name" value="WD40"/>
    <property type="match status" value="3"/>
</dbReference>
<dbReference type="Proteomes" id="UP000094801">
    <property type="component" value="Unassembled WGS sequence"/>
</dbReference>
<evidence type="ECO:0000256" key="2">
    <source>
        <dbReference type="ARBA" id="ARBA00005616"/>
    </source>
</evidence>
<keyword evidence="3 6" id="KW-0853">WD repeat</keyword>
<evidence type="ECO:0000256" key="3">
    <source>
        <dbReference type="ARBA" id="ARBA00022574"/>
    </source>
</evidence>
<protein>
    <submittedName>
        <fullName evidence="7">Uncharacterized protein</fullName>
    </submittedName>
</protein>
<evidence type="ECO:0000256" key="5">
    <source>
        <dbReference type="ARBA" id="ARBA00023242"/>
    </source>
</evidence>
<dbReference type="STRING" id="983967.A0A1E4T149"/>
<dbReference type="InterPro" id="IPR019775">
    <property type="entry name" value="WD40_repeat_CS"/>
</dbReference>
<dbReference type="InterPro" id="IPR037867">
    <property type="entry name" value="Swd2/WDR82"/>
</dbReference>